<evidence type="ECO:0000313" key="3">
    <source>
        <dbReference type="Proteomes" id="UP001199469"/>
    </source>
</evidence>
<evidence type="ECO:0000259" key="1">
    <source>
        <dbReference type="Pfam" id="PF02770"/>
    </source>
</evidence>
<feature type="domain" description="Acyl-CoA oxidase/dehydrogenase middle" evidence="1">
    <location>
        <begin position="79"/>
        <end position="148"/>
    </location>
</feature>
<gene>
    <name evidence="2" type="ORF">LQ327_30085</name>
</gene>
<sequence>MTVSRFVVDPAPPAHTLTNWQILAQVAERDLNVARLAEGHLDAATTVADLGGTAVTPGSLWGVWASDGASGSEIRGRWEAGSWRLSGAKAWCSGADRCTHALVTADAPDGDRLFAVDLSEPGFSRADDTWQGIGMRSCGTTAVRFDDVPARAVGEPGEYLWRPRFWHDAVGVAAVWFGGALGASGPLRARSDGGGDEHDAAHRGHIDAALGAAGAALREAAAAITDPGARAESILTARRRALRVRAVVEAAVETAVRSTGRATGPRPLAQDAVHARHVADLEVYVRQSHAERDLAALGRLATELDGATPRGLRL</sequence>
<dbReference type="SUPFAM" id="SSF56645">
    <property type="entry name" value="Acyl-CoA dehydrogenase NM domain-like"/>
    <property type="match status" value="1"/>
</dbReference>
<reference evidence="2 3" key="1">
    <citation type="submission" date="2021-11" db="EMBL/GenBank/DDBJ databases">
        <title>Draft genome sequence of Actinomycetospora sp. SF1 isolated from the rhizosphere soil.</title>
        <authorList>
            <person name="Duangmal K."/>
            <person name="Chantavorakit T."/>
        </authorList>
    </citation>
    <scope>NUCLEOTIDE SEQUENCE [LARGE SCALE GENOMIC DNA]</scope>
    <source>
        <strain evidence="2 3">TBRC 5722</strain>
    </source>
</reference>
<accession>A0ABS8PHI3</accession>
<dbReference type="Proteomes" id="UP001199469">
    <property type="component" value="Unassembled WGS sequence"/>
</dbReference>
<dbReference type="InterPro" id="IPR006091">
    <property type="entry name" value="Acyl-CoA_Oxase/DH_mid-dom"/>
</dbReference>
<dbReference type="InterPro" id="IPR046373">
    <property type="entry name" value="Acyl-CoA_Oxase/DH_mid-dom_sf"/>
</dbReference>
<proteinExistence type="predicted"/>
<protein>
    <submittedName>
        <fullName evidence="2">Acyl-CoA dehydrogenase family protein</fullName>
    </submittedName>
</protein>
<dbReference type="InterPro" id="IPR009100">
    <property type="entry name" value="AcylCoA_DH/oxidase_NM_dom_sf"/>
</dbReference>
<name>A0ABS8PHI3_9PSEU</name>
<evidence type="ECO:0000313" key="2">
    <source>
        <dbReference type="EMBL" id="MCD2197629.1"/>
    </source>
</evidence>
<dbReference type="EMBL" id="JAJNDB010000009">
    <property type="protein sequence ID" value="MCD2197629.1"/>
    <property type="molecule type" value="Genomic_DNA"/>
</dbReference>
<keyword evidence="3" id="KW-1185">Reference proteome</keyword>
<dbReference type="Pfam" id="PF02770">
    <property type="entry name" value="Acyl-CoA_dh_M"/>
    <property type="match status" value="1"/>
</dbReference>
<dbReference type="RefSeq" id="WP_230739843.1">
    <property type="nucleotide sequence ID" value="NZ_JAJNDB010000009.1"/>
</dbReference>
<comment type="caution">
    <text evidence="2">The sequence shown here is derived from an EMBL/GenBank/DDBJ whole genome shotgun (WGS) entry which is preliminary data.</text>
</comment>
<dbReference type="Gene3D" id="2.40.110.10">
    <property type="entry name" value="Butyryl-CoA Dehydrogenase, subunit A, domain 2"/>
    <property type="match status" value="1"/>
</dbReference>
<organism evidence="2 3">
    <name type="scientific">Actinomycetospora endophytica</name>
    <dbReference type="NCBI Taxonomy" id="2291215"/>
    <lineage>
        <taxon>Bacteria</taxon>
        <taxon>Bacillati</taxon>
        <taxon>Actinomycetota</taxon>
        <taxon>Actinomycetes</taxon>
        <taxon>Pseudonocardiales</taxon>
        <taxon>Pseudonocardiaceae</taxon>
        <taxon>Actinomycetospora</taxon>
    </lineage>
</organism>